<accession>A0ABX4JBA2</accession>
<keyword evidence="3" id="KW-1185">Reference proteome</keyword>
<dbReference type="RefSeq" id="WP_097542810.1">
    <property type="nucleotide sequence ID" value="NZ_NWSK01000006.1"/>
</dbReference>
<keyword evidence="1" id="KW-0472">Membrane</keyword>
<evidence type="ECO:0000256" key="1">
    <source>
        <dbReference type="SAM" id="Phobius"/>
    </source>
</evidence>
<dbReference type="Proteomes" id="UP000219972">
    <property type="component" value="Unassembled WGS sequence"/>
</dbReference>
<evidence type="ECO:0000313" key="2">
    <source>
        <dbReference type="EMBL" id="PDS52536.1"/>
    </source>
</evidence>
<dbReference type="EMBL" id="NWSL01000003">
    <property type="protein sequence ID" value="PDS52536.1"/>
    <property type="molecule type" value="Genomic_DNA"/>
</dbReference>
<feature type="transmembrane region" description="Helical" evidence="1">
    <location>
        <begin position="45"/>
        <end position="65"/>
    </location>
</feature>
<feature type="transmembrane region" description="Helical" evidence="1">
    <location>
        <begin position="7"/>
        <end position="25"/>
    </location>
</feature>
<evidence type="ECO:0000313" key="3">
    <source>
        <dbReference type="Proteomes" id="UP000219972"/>
    </source>
</evidence>
<sequence length="407" mass="44826">MNFMDKWAAPIAGAIMIIVVMVVISGFTPTRSLFCREDEICLREWLTATSGWAAALAAFVTLFALRRQVAAQEKQIDHQLGNVEPDMMVRCTVGEDFSPVAQITVTNRNRRPLSVNYLEAIPINRVKLFPHNVKIGESDRPQEAFGLPGTIVNCLMPGKEDGRLPSTAVITCFFEPEGEPDSDDADGFARYHVKIVCHGRLRLPDEWINHVSGNVVSLPHEEILLRWTSAIKEKAEKLLGRADRKTGERIPGYIEKGIVTPSDAYVIAINGRLLRGFGGAIPELHGISQLPYAVEATFAVGPLQVTIDRQTLQQAGSGLQHRTYIAKPKGAAVPADTFFDPEFSPVSAIWAVDVDELLAIGETRPMAVVHNPLAAVKLDRKILPAQSEYFLSEGDGYYEVQRVDGSQ</sequence>
<protein>
    <submittedName>
        <fullName evidence="2">Uncharacterized protein</fullName>
    </submittedName>
</protein>
<reference evidence="2 3" key="1">
    <citation type="submission" date="2017-09" db="EMBL/GenBank/DDBJ databases">
        <title>Comparative genomics of rhizobia isolated from Phaseolus vulgaris in China.</title>
        <authorList>
            <person name="Tong W."/>
        </authorList>
    </citation>
    <scope>NUCLEOTIDE SEQUENCE [LARGE SCALE GENOMIC DNA]</scope>
    <source>
        <strain evidence="2 3">Y27</strain>
    </source>
</reference>
<organism evidence="2 3">
    <name type="scientific">Rhizobium anhuiense</name>
    <dbReference type="NCBI Taxonomy" id="1184720"/>
    <lineage>
        <taxon>Bacteria</taxon>
        <taxon>Pseudomonadati</taxon>
        <taxon>Pseudomonadota</taxon>
        <taxon>Alphaproteobacteria</taxon>
        <taxon>Hyphomicrobiales</taxon>
        <taxon>Rhizobiaceae</taxon>
        <taxon>Rhizobium/Agrobacterium group</taxon>
        <taxon>Rhizobium</taxon>
    </lineage>
</organism>
<gene>
    <name evidence="2" type="ORF">CO662_08360</name>
</gene>
<name>A0ABX4JBA2_9HYPH</name>
<proteinExistence type="predicted"/>
<keyword evidence="1" id="KW-0812">Transmembrane</keyword>
<comment type="caution">
    <text evidence="2">The sequence shown here is derived from an EMBL/GenBank/DDBJ whole genome shotgun (WGS) entry which is preliminary data.</text>
</comment>
<keyword evidence="1" id="KW-1133">Transmembrane helix</keyword>